<dbReference type="Proteomes" id="UP000563906">
    <property type="component" value="Unassembled WGS sequence"/>
</dbReference>
<evidence type="ECO:0000313" key="2">
    <source>
        <dbReference type="EMBL" id="MBA6155159.1"/>
    </source>
</evidence>
<dbReference type="AlphaFoldDB" id="A0A839ALW3"/>
<dbReference type="InterPro" id="IPR000182">
    <property type="entry name" value="GNAT_dom"/>
</dbReference>
<protein>
    <submittedName>
        <fullName evidence="2">GNAT family N-acetyltransferase</fullName>
    </submittedName>
</protein>
<keyword evidence="3" id="KW-1185">Reference proteome</keyword>
<dbReference type="InterPro" id="IPR016181">
    <property type="entry name" value="Acyl_CoA_acyltransferase"/>
</dbReference>
<sequence length="344" mass="41189">MENKKNAYKVLDTQSFSKDHYSIVPIRFEDRLQIMKWRNEQMYHLRQAKILTEEDQNSYFKNIVSKLFEQEKPNQILFSYLKGNECIGYGGLVHINWIDKNAEISFIMDTSLEKEHFNFHWKTYLSLVEQVAFNELVLHKIFTYAFDLRPHLYTALEESNYKREAILKEHCFYNNEFKDVIIHSKINYNINFRKAKKEDVRLLFDWSNDPLTRQNSYQSEEINFYDHEKWFHNKINDKNSLLLVGITNNKPVGLVRFDIKNENSTIGITINKNFRGKKLAPKLLIEASKIYFKEFTKPVLAYIKKENIASVKSFEKASFCYYKEEKINQIDSYVYKLEQHDAIK</sequence>
<proteinExistence type="predicted"/>
<dbReference type="Gene3D" id="3.40.630.30">
    <property type="match status" value="2"/>
</dbReference>
<dbReference type="PANTHER" id="PTHR43415:SF3">
    <property type="entry name" value="GNAT-FAMILY ACETYLTRANSFERASE"/>
    <property type="match status" value="1"/>
</dbReference>
<dbReference type="SUPFAM" id="SSF55729">
    <property type="entry name" value="Acyl-CoA N-acyltransferases (Nat)"/>
    <property type="match status" value="2"/>
</dbReference>
<dbReference type="PANTHER" id="PTHR43415">
    <property type="entry name" value="SPERMIDINE N(1)-ACETYLTRANSFERASE"/>
    <property type="match status" value="1"/>
</dbReference>
<dbReference type="Pfam" id="PF13420">
    <property type="entry name" value="Acetyltransf_4"/>
    <property type="match status" value="1"/>
</dbReference>
<dbReference type="PROSITE" id="PS51186">
    <property type="entry name" value="GNAT"/>
    <property type="match status" value="1"/>
</dbReference>
<dbReference type="GO" id="GO:0016747">
    <property type="term" value="F:acyltransferase activity, transferring groups other than amino-acyl groups"/>
    <property type="evidence" value="ECO:0007669"/>
    <property type="project" value="InterPro"/>
</dbReference>
<accession>A0A839ALW3</accession>
<dbReference type="EMBL" id="JACGLS010000001">
    <property type="protein sequence ID" value="MBA6155159.1"/>
    <property type="molecule type" value="Genomic_DNA"/>
</dbReference>
<dbReference type="Pfam" id="PF13302">
    <property type="entry name" value="Acetyltransf_3"/>
    <property type="match status" value="1"/>
</dbReference>
<comment type="caution">
    <text evidence="2">The sequence shown here is derived from an EMBL/GenBank/DDBJ whole genome shotgun (WGS) entry which is preliminary data.</text>
</comment>
<evidence type="ECO:0000313" key="3">
    <source>
        <dbReference type="Proteomes" id="UP000563906"/>
    </source>
</evidence>
<evidence type="ECO:0000259" key="1">
    <source>
        <dbReference type="PROSITE" id="PS51186"/>
    </source>
</evidence>
<organism evidence="2 3">
    <name type="scientific">Tenacibaculum pelagium</name>
    <dbReference type="NCBI Taxonomy" id="2759527"/>
    <lineage>
        <taxon>Bacteria</taxon>
        <taxon>Pseudomonadati</taxon>
        <taxon>Bacteroidota</taxon>
        <taxon>Flavobacteriia</taxon>
        <taxon>Flavobacteriales</taxon>
        <taxon>Flavobacteriaceae</taxon>
        <taxon>Tenacibaculum</taxon>
    </lineage>
</organism>
<reference evidence="2 3" key="1">
    <citation type="submission" date="2020-07" db="EMBL/GenBank/DDBJ databases">
        <title>Bacterium isolated from marine sediment.</title>
        <authorList>
            <person name="Shang D."/>
            <person name="Du Z.-J."/>
        </authorList>
    </citation>
    <scope>NUCLEOTIDE SEQUENCE [LARGE SCALE GENOMIC DNA]</scope>
    <source>
        <strain evidence="2 3">S7007</strain>
    </source>
</reference>
<name>A0A839ALW3_9FLAO</name>
<feature type="domain" description="N-acetyltransferase" evidence="1">
    <location>
        <begin position="190"/>
        <end position="340"/>
    </location>
</feature>
<keyword evidence="2" id="KW-0808">Transferase</keyword>
<dbReference type="RefSeq" id="WP_182123673.1">
    <property type="nucleotide sequence ID" value="NZ_JACGLS010000001.1"/>
</dbReference>
<gene>
    <name evidence="2" type="ORF">H3Z83_01290</name>
</gene>